<sequence>MTGRTQCNENRGRRFEQPQRYSRNRSPEREEPLIREAGSPVYTRTEARRVPKISIPPFNGKENWDVLFRRFDLLASRHNWSNRE</sequence>
<feature type="region of interest" description="Disordered" evidence="1">
    <location>
        <begin position="1"/>
        <end position="40"/>
    </location>
</feature>
<reference evidence="2" key="2">
    <citation type="submission" date="2020-11" db="EMBL/GenBank/DDBJ databases">
        <authorList>
            <person name="McCartney M.A."/>
            <person name="Auch B."/>
            <person name="Kono T."/>
            <person name="Mallez S."/>
            <person name="Becker A."/>
            <person name="Gohl D.M."/>
            <person name="Silverstein K.A.T."/>
            <person name="Koren S."/>
            <person name="Bechman K.B."/>
            <person name="Herman A."/>
            <person name="Abrahante J.E."/>
            <person name="Garbe J."/>
        </authorList>
    </citation>
    <scope>NUCLEOTIDE SEQUENCE</scope>
    <source>
        <strain evidence="2">Duluth1</strain>
        <tissue evidence="2">Whole animal</tissue>
    </source>
</reference>
<evidence type="ECO:0000256" key="1">
    <source>
        <dbReference type="SAM" id="MobiDB-lite"/>
    </source>
</evidence>
<keyword evidence="3" id="KW-1185">Reference proteome</keyword>
<feature type="compositionally biased region" description="Basic and acidic residues" evidence="1">
    <location>
        <begin position="25"/>
        <end position="34"/>
    </location>
</feature>
<reference evidence="2" key="1">
    <citation type="journal article" date="2019" name="bioRxiv">
        <title>The Genome of the Zebra Mussel, Dreissena polymorpha: A Resource for Invasive Species Research.</title>
        <authorList>
            <person name="McCartney M.A."/>
            <person name="Auch B."/>
            <person name="Kono T."/>
            <person name="Mallez S."/>
            <person name="Zhang Y."/>
            <person name="Obille A."/>
            <person name="Becker A."/>
            <person name="Abrahante J.E."/>
            <person name="Garbe J."/>
            <person name="Badalamenti J.P."/>
            <person name="Herman A."/>
            <person name="Mangelson H."/>
            <person name="Liachko I."/>
            <person name="Sullivan S."/>
            <person name="Sone E.D."/>
            <person name="Koren S."/>
            <person name="Silverstein K.A.T."/>
            <person name="Beckman K.B."/>
            <person name="Gohl D.M."/>
        </authorList>
    </citation>
    <scope>NUCLEOTIDE SEQUENCE</scope>
    <source>
        <strain evidence="2">Duluth1</strain>
        <tissue evidence="2">Whole animal</tissue>
    </source>
</reference>
<evidence type="ECO:0000313" key="3">
    <source>
        <dbReference type="Proteomes" id="UP000828390"/>
    </source>
</evidence>
<organism evidence="2 3">
    <name type="scientific">Dreissena polymorpha</name>
    <name type="common">Zebra mussel</name>
    <name type="synonym">Mytilus polymorpha</name>
    <dbReference type="NCBI Taxonomy" id="45954"/>
    <lineage>
        <taxon>Eukaryota</taxon>
        <taxon>Metazoa</taxon>
        <taxon>Spiralia</taxon>
        <taxon>Lophotrochozoa</taxon>
        <taxon>Mollusca</taxon>
        <taxon>Bivalvia</taxon>
        <taxon>Autobranchia</taxon>
        <taxon>Heteroconchia</taxon>
        <taxon>Euheterodonta</taxon>
        <taxon>Imparidentia</taxon>
        <taxon>Neoheterodontei</taxon>
        <taxon>Myida</taxon>
        <taxon>Dreissenoidea</taxon>
        <taxon>Dreissenidae</taxon>
        <taxon>Dreissena</taxon>
    </lineage>
</organism>
<accession>A0A9D4NQ75</accession>
<protein>
    <submittedName>
        <fullName evidence="2">Uncharacterized protein</fullName>
    </submittedName>
</protein>
<dbReference type="AlphaFoldDB" id="A0A9D4NQ75"/>
<dbReference type="EMBL" id="JAIWYP010000001">
    <property type="protein sequence ID" value="KAH3898134.1"/>
    <property type="molecule type" value="Genomic_DNA"/>
</dbReference>
<name>A0A9D4NQ75_DREPO</name>
<comment type="caution">
    <text evidence="2">The sequence shown here is derived from an EMBL/GenBank/DDBJ whole genome shotgun (WGS) entry which is preliminary data.</text>
</comment>
<dbReference type="Proteomes" id="UP000828390">
    <property type="component" value="Unassembled WGS sequence"/>
</dbReference>
<gene>
    <name evidence="2" type="ORF">DPMN_022353</name>
</gene>
<evidence type="ECO:0000313" key="2">
    <source>
        <dbReference type="EMBL" id="KAH3898134.1"/>
    </source>
</evidence>
<proteinExistence type="predicted"/>